<dbReference type="PANTHER" id="PTHR46130:SF3">
    <property type="entry name" value="CHROMOSOME UNDETERMINED SCAFFOLD_33, WHOLE GENOME SHOTGUN SEQUENCE"/>
    <property type="match status" value="1"/>
</dbReference>
<feature type="chain" id="PRO_5002742465" description="Peptidase M12B domain-containing protein" evidence="3">
    <location>
        <begin position="18"/>
        <end position="528"/>
    </location>
</feature>
<organism evidence="5 6">
    <name type="scientific">Monosiga brevicollis</name>
    <name type="common">Choanoflagellate</name>
    <dbReference type="NCBI Taxonomy" id="81824"/>
    <lineage>
        <taxon>Eukaryota</taxon>
        <taxon>Choanoflagellata</taxon>
        <taxon>Craspedida</taxon>
        <taxon>Salpingoecidae</taxon>
        <taxon>Monosiga</taxon>
    </lineage>
</organism>
<dbReference type="PROSITE" id="PS50215">
    <property type="entry name" value="ADAM_MEPRO"/>
    <property type="match status" value="1"/>
</dbReference>
<evidence type="ECO:0000256" key="3">
    <source>
        <dbReference type="SAM" id="SignalP"/>
    </source>
</evidence>
<keyword evidence="1" id="KW-0862">Zinc</keyword>
<evidence type="ECO:0000256" key="2">
    <source>
        <dbReference type="SAM" id="Phobius"/>
    </source>
</evidence>
<keyword evidence="3" id="KW-0732">Signal</keyword>
<feature type="binding site" evidence="1">
    <location>
        <position position="264"/>
    </location>
    <ligand>
        <name>Zn(2+)</name>
        <dbReference type="ChEBI" id="CHEBI:29105"/>
        <note>catalytic</note>
    </ligand>
</feature>
<dbReference type="InterPro" id="IPR001590">
    <property type="entry name" value="Peptidase_M12B"/>
</dbReference>
<dbReference type="EMBL" id="CH991546">
    <property type="protein sequence ID" value="EDQ91051.1"/>
    <property type="molecule type" value="Genomic_DNA"/>
</dbReference>
<keyword evidence="2" id="KW-0812">Transmembrane</keyword>
<proteinExistence type="predicted"/>
<keyword evidence="1" id="KW-0479">Metal-binding</keyword>
<dbReference type="RefSeq" id="XP_001744348.1">
    <property type="nucleotide sequence ID" value="XM_001744296.1"/>
</dbReference>
<dbReference type="SUPFAM" id="SSF55486">
    <property type="entry name" value="Metalloproteases ('zincins'), catalytic domain"/>
    <property type="match status" value="1"/>
</dbReference>
<dbReference type="GeneID" id="5889346"/>
<protein>
    <recommendedName>
        <fullName evidence="4">Peptidase M12B domain-containing protein</fullName>
    </recommendedName>
</protein>
<feature type="domain" description="Peptidase M12B" evidence="4">
    <location>
        <begin position="226"/>
        <end position="312"/>
    </location>
</feature>
<gene>
    <name evidence="5" type="ORF">MONBRDRAFT_31716</name>
</gene>
<evidence type="ECO:0000313" key="5">
    <source>
        <dbReference type="EMBL" id="EDQ91051.1"/>
    </source>
</evidence>
<evidence type="ECO:0000256" key="1">
    <source>
        <dbReference type="PROSITE-ProRule" id="PRU00276"/>
    </source>
</evidence>
<reference evidence="5 6" key="1">
    <citation type="journal article" date="2008" name="Nature">
        <title>The genome of the choanoflagellate Monosiga brevicollis and the origin of metazoans.</title>
        <authorList>
            <consortium name="JGI Sequencing"/>
            <person name="King N."/>
            <person name="Westbrook M.J."/>
            <person name="Young S.L."/>
            <person name="Kuo A."/>
            <person name="Abedin M."/>
            <person name="Chapman J."/>
            <person name="Fairclough S."/>
            <person name="Hellsten U."/>
            <person name="Isogai Y."/>
            <person name="Letunic I."/>
            <person name="Marr M."/>
            <person name="Pincus D."/>
            <person name="Putnam N."/>
            <person name="Rokas A."/>
            <person name="Wright K.J."/>
            <person name="Zuzow R."/>
            <person name="Dirks W."/>
            <person name="Good M."/>
            <person name="Goodstein D."/>
            <person name="Lemons D."/>
            <person name="Li W."/>
            <person name="Lyons J.B."/>
            <person name="Morris A."/>
            <person name="Nichols S."/>
            <person name="Richter D.J."/>
            <person name="Salamov A."/>
            <person name="Bork P."/>
            <person name="Lim W.A."/>
            <person name="Manning G."/>
            <person name="Miller W.T."/>
            <person name="McGinnis W."/>
            <person name="Shapiro H."/>
            <person name="Tjian R."/>
            <person name="Grigoriev I.V."/>
            <person name="Rokhsar D."/>
        </authorList>
    </citation>
    <scope>NUCLEOTIDE SEQUENCE [LARGE SCALE GENOMIC DNA]</scope>
    <source>
        <strain evidence="6">MX1 / ATCC 50154</strain>
    </source>
</reference>
<dbReference type="GO" id="GO:0004222">
    <property type="term" value="F:metalloendopeptidase activity"/>
    <property type="evidence" value="ECO:0007669"/>
    <property type="project" value="InterPro"/>
</dbReference>
<dbReference type="AlphaFoldDB" id="A9UVB1"/>
<keyword evidence="2" id="KW-0472">Membrane</keyword>
<dbReference type="KEGG" id="mbr:MONBRDRAFT_31716"/>
<evidence type="ECO:0000313" key="6">
    <source>
        <dbReference type="Proteomes" id="UP000001357"/>
    </source>
</evidence>
<dbReference type="STRING" id="81824.A9UVB1"/>
<feature type="transmembrane region" description="Helical" evidence="2">
    <location>
        <begin position="508"/>
        <end position="527"/>
    </location>
</feature>
<comment type="caution">
    <text evidence="1">Lacks conserved residue(s) required for the propagation of feature annotation.</text>
</comment>
<keyword evidence="6" id="KW-1185">Reference proteome</keyword>
<feature type="signal peptide" evidence="3">
    <location>
        <begin position="1"/>
        <end position="17"/>
    </location>
</feature>
<feature type="active site" evidence="1">
    <location>
        <position position="265"/>
    </location>
</feature>
<evidence type="ECO:0000259" key="4">
    <source>
        <dbReference type="PROSITE" id="PS50215"/>
    </source>
</evidence>
<sequence length="528" mass="57091">MKLLVVFAAALAALALAVQGHGDCGLDLPELRRFRLNNGSTHQRRDSSEYADARYQLPEATTDGAATPECTRNGAASPLGYGYSECFIPIVSNAYGSVSNRANLNLKLQVLALRSVTETYVSSSQVDEAVGNLNSLFAEADIQFDHDTSIEISTSRFNSLDQANNGAGVNSRQLDYVINYFYDVFNMGSTASARDYHTYILVTKLDVDSIRGVCYPDIAMMEEMPDSSGNAQSLLGNLCIVDYRYFLSSSQGGASDSTGATTAHEVGHSLGLLHTHQGVNFESNLLNYCASGGEEPSCYASAYEGNSYYFSDFLADTAAVPNLNAVRNGTSGSSANSFNTASCTTGSSFPTDCNGNEFPDSDRSVKNIMSYTVNSCRTRFSSEQIGRMHCFVDRRRAEPQSQRPLMVTVPTFYNQSCVQVQWLPPLDFLRANSRGSSLVAPSSVQYVLTRTPGFSGGDKVFSSNVYRFLDNDLGGASPYDFSYRVFARENSVDGVKTGFVAVREESSGFTATASALALALMALVAVFI</sequence>
<dbReference type="PANTHER" id="PTHR46130">
    <property type="entry name" value="LAMGL DOMAIN-CONTAINING PROTEIN"/>
    <property type="match status" value="1"/>
</dbReference>
<dbReference type="GO" id="GO:0046872">
    <property type="term" value="F:metal ion binding"/>
    <property type="evidence" value="ECO:0007669"/>
    <property type="project" value="UniProtKB-KW"/>
</dbReference>
<feature type="binding site" evidence="1">
    <location>
        <position position="274"/>
    </location>
    <ligand>
        <name>Zn(2+)</name>
        <dbReference type="ChEBI" id="CHEBI:29105"/>
        <note>catalytic</note>
    </ligand>
</feature>
<dbReference type="Pfam" id="PF13688">
    <property type="entry name" value="Reprolysin_5"/>
    <property type="match status" value="1"/>
</dbReference>
<feature type="binding site" evidence="1">
    <location>
        <position position="268"/>
    </location>
    <ligand>
        <name>Zn(2+)</name>
        <dbReference type="ChEBI" id="CHEBI:29105"/>
        <note>catalytic</note>
    </ligand>
</feature>
<dbReference type="OMA" id="YVDESAH"/>
<dbReference type="InterPro" id="IPR024079">
    <property type="entry name" value="MetalloPept_cat_dom_sf"/>
</dbReference>
<dbReference type="InterPro" id="IPR043543">
    <property type="entry name" value="PAPPA/PAPPA2"/>
</dbReference>
<dbReference type="Gene3D" id="3.40.390.10">
    <property type="entry name" value="Collagenase (Catalytic Domain)"/>
    <property type="match status" value="1"/>
</dbReference>
<dbReference type="Proteomes" id="UP000001357">
    <property type="component" value="Unassembled WGS sequence"/>
</dbReference>
<name>A9UVB1_MONBE</name>
<keyword evidence="2" id="KW-1133">Transmembrane helix</keyword>
<accession>A9UVB1</accession>
<dbReference type="InParanoid" id="A9UVB1"/>
<dbReference type="GO" id="GO:0006508">
    <property type="term" value="P:proteolysis"/>
    <property type="evidence" value="ECO:0007669"/>
    <property type="project" value="InterPro"/>
</dbReference>